<evidence type="ECO:0008006" key="3">
    <source>
        <dbReference type="Google" id="ProtNLM"/>
    </source>
</evidence>
<dbReference type="InterPro" id="IPR016024">
    <property type="entry name" value="ARM-type_fold"/>
</dbReference>
<dbReference type="AlphaFoldDB" id="A0A518DXX3"/>
<dbReference type="EMBL" id="CP036433">
    <property type="protein sequence ID" value="QDU96641.1"/>
    <property type="molecule type" value="Genomic_DNA"/>
</dbReference>
<protein>
    <recommendedName>
        <fullName evidence="3">HEAT repeat protein</fullName>
    </recommendedName>
</protein>
<dbReference type="SUPFAM" id="SSF48371">
    <property type="entry name" value="ARM repeat"/>
    <property type="match status" value="1"/>
</dbReference>
<dbReference type="Proteomes" id="UP000317648">
    <property type="component" value="Chromosome"/>
</dbReference>
<proteinExistence type="predicted"/>
<organism evidence="1 2">
    <name type="scientific">Lignipirellula cremea</name>
    <dbReference type="NCBI Taxonomy" id="2528010"/>
    <lineage>
        <taxon>Bacteria</taxon>
        <taxon>Pseudomonadati</taxon>
        <taxon>Planctomycetota</taxon>
        <taxon>Planctomycetia</taxon>
        <taxon>Pirellulales</taxon>
        <taxon>Pirellulaceae</taxon>
        <taxon>Lignipirellula</taxon>
    </lineage>
</organism>
<dbReference type="RefSeq" id="WP_145055255.1">
    <property type="nucleotide sequence ID" value="NZ_CP036433.1"/>
</dbReference>
<keyword evidence="2" id="KW-1185">Reference proteome</keyword>
<dbReference type="InterPro" id="IPR011989">
    <property type="entry name" value="ARM-like"/>
</dbReference>
<evidence type="ECO:0000313" key="1">
    <source>
        <dbReference type="EMBL" id="QDU96641.1"/>
    </source>
</evidence>
<dbReference type="KEGG" id="lcre:Pla8534_44620"/>
<sequence length="162" mass="18527">MKDIEQLLQEFESDEADRCWIVVQLEEVPDERVVSLFVATLEDFDEDEEVRIEILKSLVMRKDAAESHARLGKAVLNVLRNDDEELIRQFAAQALWTYPEVEGVLDCLESTVRNETEDLDVRHNALGAIESNRAMASYREALQRLVNVPELGPIAQRTLDSD</sequence>
<gene>
    <name evidence="1" type="ORF">Pla8534_44620</name>
</gene>
<dbReference type="Gene3D" id="1.25.10.10">
    <property type="entry name" value="Leucine-rich Repeat Variant"/>
    <property type="match status" value="1"/>
</dbReference>
<reference evidence="1 2" key="1">
    <citation type="submission" date="2019-02" db="EMBL/GenBank/DDBJ databases">
        <title>Deep-cultivation of Planctomycetes and their phenomic and genomic characterization uncovers novel biology.</title>
        <authorList>
            <person name="Wiegand S."/>
            <person name="Jogler M."/>
            <person name="Boedeker C."/>
            <person name="Pinto D."/>
            <person name="Vollmers J."/>
            <person name="Rivas-Marin E."/>
            <person name="Kohn T."/>
            <person name="Peeters S.H."/>
            <person name="Heuer A."/>
            <person name="Rast P."/>
            <person name="Oberbeckmann S."/>
            <person name="Bunk B."/>
            <person name="Jeske O."/>
            <person name="Meyerdierks A."/>
            <person name="Storesund J.E."/>
            <person name="Kallscheuer N."/>
            <person name="Luecker S."/>
            <person name="Lage O.M."/>
            <person name="Pohl T."/>
            <person name="Merkel B.J."/>
            <person name="Hornburger P."/>
            <person name="Mueller R.-W."/>
            <person name="Bruemmer F."/>
            <person name="Labrenz M."/>
            <person name="Spormann A.M."/>
            <person name="Op den Camp H."/>
            <person name="Overmann J."/>
            <person name="Amann R."/>
            <person name="Jetten M.S.M."/>
            <person name="Mascher T."/>
            <person name="Medema M.H."/>
            <person name="Devos D.P."/>
            <person name="Kaster A.-K."/>
            <person name="Ovreas L."/>
            <person name="Rohde M."/>
            <person name="Galperin M.Y."/>
            <person name="Jogler C."/>
        </authorList>
    </citation>
    <scope>NUCLEOTIDE SEQUENCE [LARGE SCALE GENOMIC DNA]</scope>
    <source>
        <strain evidence="1 2">Pla85_3_4</strain>
    </source>
</reference>
<name>A0A518DXX3_9BACT</name>
<evidence type="ECO:0000313" key="2">
    <source>
        <dbReference type="Proteomes" id="UP000317648"/>
    </source>
</evidence>
<accession>A0A518DXX3</accession>